<keyword evidence="3" id="KW-1185">Reference proteome</keyword>
<sequence>MLHLVAPPKPLRQPTFDSLEHFWTMLLAGSRVGAVSSLVMVALYLVWRQLGFPDAHPIRNGAMFAEIGFLIGTFAGVLRHGGHAETPRIAAHNAALGFIFGGILTGLLYLLRFAAPDLDGMDFLRFLAFCTFGGLVFALGGGFIGAVLSVLIPVDHPLRRRPTPF</sequence>
<keyword evidence="1" id="KW-1133">Transmembrane helix</keyword>
<dbReference type="EMBL" id="CP072642">
    <property type="protein sequence ID" value="QUV94544.1"/>
    <property type="molecule type" value="Genomic_DNA"/>
</dbReference>
<accession>A0ABX8B4V7</accession>
<feature type="transmembrane region" description="Helical" evidence="1">
    <location>
        <begin position="58"/>
        <end position="78"/>
    </location>
</feature>
<keyword evidence="1" id="KW-0812">Transmembrane</keyword>
<proteinExistence type="predicted"/>
<organism evidence="2 3">
    <name type="scientific">Chloracidobacterium sp. N</name>
    <dbReference type="NCBI Taxonomy" id="2821540"/>
    <lineage>
        <taxon>Bacteria</taxon>
        <taxon>Pseudomonadati</taxon>
        <taxon>Acidobacteriota</taxon>
        <taxon>Terriglobia</taxon>
        <taxon>Terriglobales</taxon>
        <taxon>Acidobacteriaceae</taxon>
        <taxon>Chloracidobacterium</taxon>
        <taxon>Chloracidobacterium aggregatum</taxon>
    </lineage>
</organism>
<gene>
    <name evidence="2" type="ORF">J8C05_03610</name>
</gene>
<dbReference type="RefSeq" id="WP_211422831.1">
    <property type="nucleotide sequence ID" value="NZ_CP072642.1"/>
</dbReference>
<feature type="transmembrane region" description="Helical" evidence="1">
    <location>
        <begin position="123"/>
        <end position="152"/>
    </location>
</feature>
<feature type="transmembrane region" description="Helical" evidence="1">
    <location>
        <begin position="21"/>
        <end position="46"/>
    </location>
</feature>
<evidence type="ECO:0000256" key="1">
    <source>
        <dbReference type="SAM" id="Phobius"/>
    </source>
</evidence>
<evidence type="ECO:0000313" key="2">
    <source>
        <dbReference type="EMBL" id="QUV94544.1"/>
    </source>
</evidence>
<keyword evidence="1" id="KW-0472">Membrane</keyword>
<evidence type="ECO:0000313" key="3">
    <source>
        <dbReference type="Proteomes" id="UP000677668"/>
    </source>
</evidence>
<name>A0ABX8B4V7_9BACT</name>
<feature type="transmembrane region" description="Helical" evidence="1">
    <location>
        <begin position="90"/>
        <end position="111"/>
    </location>
</feature>
<reference evidence="2 3" key="1">
    <citation type="submission" date="2021-03" db="EMBL/GenBank/DDBJ databases">
        <title>Genomic and phenotypic characterization of Chloracidobacterium isolates provides evidence for multiple species.</title>
        <authorList>
            <person name="Saini M.K."/>
            <person name="Costas A.M.G."/>
            <person name="Tank M."/>
            <person name="Bryant D.A."/>
        </authorList>
    </citation>
    <scope>NUCLEOTIDE SEQUENCE [LARGE SCALE GENOMIC DNA]</scope>
    <source>
        <strain evidence="2 3">N</strain>
    </source>
</reference>
<protein>
    <submittedName>
        <fullName evidence="2">Uncharacterized protein</fullName>
    </submittedName>
</protein>
<dbReference type="Proteomes" id="UP000677668">
    <property type="component" value="Chromosome 1"/>
</dbReference>